<organism evidence="2 3">
    <name type="scientific">Coprococcus intestinihominis</name>
    <dbReference type="NCBI Taxonomy" id="3133154"/>
    <lineage>
        <taxon>Bacteria</taxon>
        <taxon>Bacillati</taxon>
        <taxon>Bacillota</taxon>
        <taxon>Clostridia</taxon>
        <taxon>Lachnospirales</taxon>
        <taxon>Lachnospiraceae</taxon>
        <taxon>Coprococcus</taxon>
    </lineage>
</organism>
<dbReference type="SUPFAM" id="SSF53300">
    <property type="entry name" value="vWA-like"/>
    <property type="match status" value="1"/>
</dbReference>
<dbReference type="EMBL" id="JBBMEK010000388">
    <property type="protein sequence ID" value="MEQ2366855.1"/>
    <property type="molecule type" value="Genomic_DNA"/>
</dbReference>
<evidence type="ECO:0000313" key="3">
    <source>
        <dbReference type="Proteomes" id="UP001469749"/>
    </source>
</evidence>
<proteinExistence type="predicted"/>
<gene>
    <name evidence="2" type="ORF">WMO25_17480</name>
</gene>
<evidence type="ECO:0000259" key="1">
    <source>
        <dbReference type="PROSITE" id="PS50234"/>
    </source>
</evidence>
<sequence>MDTNKTYYLKYNGHYYKVYYQDNYWGSGWKVGYGSDLEDYDGDIYTYSTRLDALKSAATQFITDTATTSPTSNVGISVFSSKGYGNHGDNKPLAAVDTNKDTLISFINDLSANGGTDPAVGLQDAYNKLKAAADNGDTLPKYVILFTDGEPTGGGSTWDPEAQTDAEAKAKKLKDMGVKVYTIGFALDDKTETFLAGGEYDGTTYPGIASPGCAMVADDASKLAEIFKTIQSTITQNCDINDAIVVDVIDPRFVILDDAGNQITEKYLEEKNAASVTLKNGGTVYYENGKQYIKWTEQTIKHKEGNTQGWHKKISVQAKDDYIGGNDVPTNISPDSKIITSYGELTLPQPKVNVKAELTLKDKEITIYKGDSVPSAETVLGEMVDKYTDNVNKYSVSKKQFDAKWYTADALKDNKENFNDNTATTSDVVGTAVINDTTYYLKVTYDAGKPSAESNKNTTLKVGDKDKVHSAGDDKTHKVEAVKKATDPTLERTYGIYQIQVISGRIQIVKRLETTAKKDQTFTFVVKNAEDDNEMAREVARVLVTVKANEKEATVTDQAALATLTNLSRGIYTVEEEEQTGYMLDSAVSDDTTNCQNSTDNAKVTFVLGNSSVSPNENVIKNYTYNSGDGGTRGKAIFTNEPVYSDWQIIKVSSSSHDVRLAGAIFADCQGSCQ</sequence>
<dbReference type="Proteomes" id="UP001469749">
    <property type="component" value="Unassembled WGS sequence"/>
</dbReference>
<feature type="domain" description="VWFA" evidence="1">
    <location>
        <begin position="37"/>
        <end position="230"/>
    </location>
</feature>
<name>A0ABV1BA77_9FIRM</name>
<evidence type="ECO:0000313" key="2">
    <source>
        <dbReference type="EMBL" id="MEQ2366855.1"/>
    </source>
</evidence>
<keyword evidence="3" id="KW-1185">Reference proteome</keyword>
<dbReference type="SMART" id="SM00327">
    <property type="entry name" value="VWA"/>
    <property type="match status" value="1"/>
</dbReference>
<dbReference type="Pfam" id="PF00092">
    <property type="entry name" value="VWA"/>
    <property type="match status" value="1"/>
</dbReference>
<feature type="non-terminal residue" evidence="2">
    <location>
        <position position="674"/>
    </location>
</feature>
<dbReference type="InterPro" id="IPR036465">
    <property type="entry name" value="vWFA_dom_sf"/>
</dbReference>
<reference evidence="2 3" key="1">
    <citation type="submission" date="2024-03" db="EMBL/GenBank/DDBJ databases">
        <title>Human intestinal bacterial collection.</title>
        <authorList>
            <person name="Pauvert C."/>
            <person name="Hitch T.C.A."/>
            <person name="Clavel T."/>
        </authorList>
    </citation>
    <scope>NUCLEOTIDE SEQUENCE [LARGE SCALE GENOMIC DNA]</scope>
    <source>
        <strain evidence="2 3">CLA-AA-H190</strain>
    </source>
</reference>
<protein>
    <submittedName>
        <fullName evidence="2">VWA domain-containing protein</fullName>
    </submittedName>
</protein>
<comment type="caution">
    <text evidence="2">The sequence shown here is derived from an EMBL/GenBank/DDBJ whole genome shotgun (WGS) entry which is preliminary data.</text>
</comment>
<dbReference type="CDD" id="cd00198">
    <property type="entry name" value="vWFA"/>
    <property type="match status" value="1"/>
</dbReference>
<dbReference type="PROSITE" id="PS50234">
    <property type="entry name" value="VWFA"/>
    <property type="match status" value="1"/>
</dbReference>
<accession>A0ABV1BA77</accession>
<dbReference type="RefSeq" id="WP_349086466.1">
    <property type="nucleotide sequence ID" value="NZ_JBBMEK010000388.1"/>
</dbReference>
<dbReference type="Gene3D" id="3.40.50.410">
    <property type="entry name" value="von Willebrand factor, type A domain"/>
    <property type="match status" value="1"/>
</dbReference>
<dbReference type="InterPro" id="IPR002035">
    <property type="entry name" value="VWF_A"/>
</dbReference>